<accession>A0ABT3PUZ4</accession>
<keyword evidence="1" id="KW-0732">Signal</keyword>
<evidence type="ECO:0000313" key="3">
    <source>
        <dbReference type="Proteomes" id="UP001207337"/>
    </source>
</evidence>
<reference evidence="2 3" key="1">
    <citation type="submission" date="2021-11" db="EMBL/GenBank/DDBJ databases">
        <title>Aliifidinibius sp. nov., a new bacterium isolated from saline soil.</title>
        <authorList>
            <person name="Galisteo C."/>
            <person name="De La Haba R."/>
            <person name="Sanchez-Porro C."/>
            <person name="Ventosa A."/>
        </authorList>
    </citation>
    <scope>NUCLEOTIDE SEQUENCE [LARGE SCALE GENOMIC DNA]</scope>
    <source>
        <strain evidence="2 3">KACC 190600</strain>
    </source>
</reference>
<dbReference type="Pfam" id="PF20230">
    <property type="entry name" value="DUF6588"/>
    <property type="match status" value="1"/>
</dbReference>
<dbReference type="EMBL" id="JAJNDC010000001">
    <property type="protein sequence ID" value="MCW9711675.1"/>
    <property type="molecule type" value="Genomic_DNA"/>
</dbReference>
<organism evidence="2 3">
    <name type="scientific">Fodinibius salicampi</name>
    <dbReference type="NCBI Taxonomy" id="1920655"/>
    <lineage>
        <taxon>Bacteria</taxon>
        <taxon>Pseudomonadati</taxon>
        <taxon>Balneolota</taxon>
        <taxon>Balneolia</taxon>
        <taxon>Balneolales</taxon>
        <taxon>Balneolaceae</taxon>
        <taxon>Fodinibius</taxon>
    </lineage>
</organism>
<evidence type="ECO:0000313" key="2">
    <source>
        <dbReference type="EMBL" id="MCW9711675.1"/>
    </source>
</evidence>
<evidence type="ECO:0008006" key="4">
    <source>
        <dbReference type="Google" id="ProtNLM"/>
    </source>
</evidence>
<gene>
    <name evidence="2" type="ORF">LQ318_02055</name>
</gene>
<evidence type="ECO:0000256" key="1">
    <source>
        <dbReference type="SAM" id="SignalP"/>
    </source>
</evidence>
<dbReference type="Proteomes" id="UP001207337">
    <property type="component" value="Unassembled WGS sequence"/>
</dbReference>
<comment type="caution">
    <text evidence="2">The sequence shown here is derived from an EMBL/GenBank/DDBJ whole genome shotgun (WGS) entry which is preliminary data.</text>
</comment>
<feature type="chain" id="PRO_5045839739" description="Outer membrane protein beta-barrel domain-containing protein" evidence="1">
    <location>
        <begin position="23"/>
        <end position="353"/>
    </location>
</feature>
<dbReference type="RefSeq" id="WP_265787087.1">
    <property type="nucleotide sequence ID" value="NZ_BAABRS010000001.1"/>
</dbReference>
<keyword evidence="3" id="KW-1185">Reference proteome</keyword>
<dbReference type="InterPro" id="IPR046495">
    <property type="entry name" value="DUF6588"/>
</dbReference>
<name>A0ABT3PUZ4_9BACT</name>
<protein>
    <recommendedName>
        <fullName evidence="4">Outer membrane protein beta-barrel domain-containing protein</fullName>
    </recommendedName>
</protein>
<sequence length="353" mass="37830">MKKKLILLFGVLFLTGTSTTLAQFSDIGDVLRAGAEDAEKVTRAYLKPIPSGLGADINSGWTTSAEPHSTLGFDIQVRGALSFIPGDDQSFDLNDLNLEKIKPADPSNTISPTVGGNDELGPEVIVEDDGNEVARFNLPEGTGYSFVPAPMVQAGVGIVRDTDLIVRYVPEISIGSDGNFNMSGFGLKHGINQWLPGGNLLPVNLSVLAGYTNINLDMNFDLEPEPGAIPNPENPDAATADFDNQQGNVNINTFTIKALAGKDLPFISFYGGVGYETSAFNMDVTGEYPVSMEVNGIQGYDVIEDPFSYSENGQNSFSLIGGVTFKMAFFHIFGEFNVSKYSTANAGLSFSFR</sequence>
<feature type="signal peptide" evidence="1">
    <location>
        <begin position="1"/>
        <end position="22"/>
    </location>
</feature>
<proteinExistence type="predicted"/>